<dbReference type="PANTHER" id="PTHR23513:SF19">
    <property type="entry name" value="MAJOR FACILITATOR SUPERFAMILY (MFS) PROFILE DOMAIN-CONTAINING PROTEIN"/>
    <property type="match status" value="1"/>
</dbReference>
<reference evidence="7 8" key="1">
    <citation type="submission" date="2021-01" db="EMBL/GenBank/DDBJ databases">
        <title>Genomic Encyclopedia of Type Strains, Phase IV (KMG-IV): sequencing the most valuable type-strain genomes for metagenomic binning, comparative biology and taxonomic classification.</title>
        <authorList>
            <person name="Goeker M."/>
        </authorList>
    </citation>
    <scope>NUCLEOTIDE SEQUENCE [LARGE SCALE GENOMIC DNA]</scope>
    <source>
        <strain evidence="7 8">DSM 100968</strain>
    </source>
</reference>
<evidence type="ECO:0000256" key="2">
    <source>
        <dbReference type="ARBA" id="ARBA00022475"/>
    </source>
</evidence>
<dbReference type="RefSeq" id="WP_205006535.1">
    <property type="nucleotide sequence ID" value="NZ_CBCRXA010000007.1"/>
</dbReference>
<keyword evidence="2" id="KW-1003">Cell membrane</keyword>
<comment type="caution">
    <text evidence="7">The sequence shown here is derived from an EMBL/GenBank/DDBJ whole genome shotgun (WGS) entry which is preliminary data.</text>
</comment>
<feature type="transmembrane region" description="Helical" evidence="6">
    <location>
        <begin position="12"/>
        <end position="34"/>
    </location>
</feature>
<feature type="transmembrane region" description="Helical" evidence="6">
    <location>
        <begin position="311"/>
        <end position="334"/>
    </location>
</feature>
<keyword evidence="4 6" id="KW-1133">Transmembrane helix</keyword>
<evidence type="ECO:0000256" key="4">
    <source>
        <dbReference type="ARBA" id="ARBA00022989"/>
    </source>
</evidence>
<comment type="subcellular location">
    <subcellularLocation>
        <location evidence="1">Cell membrane</location>
        <topology evidence="1">Multi-pass membrane protein</topology>
    </subcellularLocation>
</comment>
<dbReference type="Pfam" id="PF07690">
    <property type="entry name" value="MFS_1"/>
    <property type="match status" value="1"/>
</dbReference>
<feature type="transmembrane region" description="Helical" evidence="6">
    <location>
        <begin position="287"/>
        <end position="305"/>
    </location>
</feature>
<feature type="transmembrane region" description="Helical" evidence="6">
    <location>
        <begin position="346"/>
        <end position="368"/>
    </location>
</feature>
<gene>
    <name evidence="7" type="ORF">JOC27_001509</name>
</gene>
<feature type="transmembrane region" description="Helical" evidence="6">
    <location>
        <begin position="84"/>
        <end position="113"/>
    </location>
</feature>
<dbReference type="Gene3D" id="1.20.1250.20">
    <property type="entry name" value="MFS general substrate transporter like domains"/>
    <property type="match status" value="1"/>
</dbReference>
<evidence type="ECO:0000256" key="6">
    <source>
        <dbReference type="SAM" id="Phobius"/>
    </source>
</evidence>
<protein>
    <submittedName>
        <fullName evidence="7">MFS family permease</fullName>
    </submittedName>
</protein>
<evidence type="ECO:0000256" key="5">
    <source>
        <dbReference type="ARBA" id="ARBA00023136"/>
    </source>
</evidence>
<dbReference type="InterPro" id="IPR036259">
    <property type="entry name" value="MFS_trans_sf"/>
</dbReference>
<feature type="transmembrane region" description="Helical" evidence="6">
    <location>
        <begin position="255"/>
        <end position="275"/>
    </location>
</feature>
<feature type="transmembrane region" description="Helical" evidence="6">
    <location>
        <begin position="40"/>
        <end position="64"/>
    </location>
</feature>
<feature type="transmembrane region" description="Helical" evidence="6">
    <location>
        <begin position="374"/>
        <end position="393"/>
    </location>
</feature>
<dbReference type="InterPro" id="IPR011701">
    <property type="entry name" value="MFS"/>
</dbReference>
<evidence type="ECO:0000256" key="3">
    <source>
        <dbReference type="ARBA" id="ARBA00022692"/>
    </source>
</evidence>
<evidence type="ECO:0000313" key="8">
    <source>
        <dbReference type="Proteomes" id="UP000823201"/>
    </source>
</evidence>
<feature type="transmembrane region" description="Helical" evidence="6">
    <location>
        <begin position="168"/>
        <end position="186"/>
    </location>
</feature>
<dbReference type="EMBL" id="JAFBEV010000011">
    <property type="protein sequence ID" value="MBM7658057.1"/>
    <property type="molecule type" value="Genomic_DNA"/>
</dbReference>
<keyword evidence="3 6" id="KW-0812">Transmembrane</keyword>
<dbReference type="Proteomes" id="UP000823201">
    <property type="component" value="Unassembled WGS sequence"/>
</dbReference>
<proteinExistence type="predicted"/>
<sequence>MTKKQSFTCLWVGQSLANCGDVFYIVGMMTIIYAATQSAFYMAAVPFLTMMMRFISGIFAPLILDKFGLKCSLTRSQTAKSLLLLLLAIAFSFHLFGPDFLLIFLLAAGISFLDGWALPARNAMVPLLITKEKLVQTNSFLSLLDQSINLSGWALGGTLVTLFGGTKIVWGTFFLFLLSTVFMLLIEADTVSSQKMRDRAGRLEVMKEGWRAIGQTPLLRLISWTDAIGTIASVVWMAAIVFVFVHHVLHVSDAWWGFINFSYFVGLILGGLVSVRCATLIQHHLRQAALIGLLAIGIATLLFGWNKLPAIALVLSFAVGFFEQLQTIAFSTLIQTCTKPQLLAKVYAAQGALYAVAYGLATLVFGYLTDKIGVISVFTLSGLLILATFVYALRTKKEWPMQADC</sequence>
<dbReference type="SUPFAM" id="SSF103473">
    <property type="entry name" value="MFS general substrate transporter"/>
    <property type="match status" value="1"/>
</dbReference>
<feature type="transmembrane region" description="Helical" evidence="6">
    <location>
        <begin position="227"/>
        <end position="249"/>
    </location>
</feature>
<keyword evidence="8" id="KW-1185">Reference proteome</keyword>
<name>A0ABS2Q8E5_9BACL</name>
<accession>A0ABS2Q8E5</accession>
<evidence type="ECO:0000313" key="7">
    <source>
        <dbReference type="EMBL" id="MBM7658057.1"/>
    </source>
</evidence>
<organism evidence="7 8">
    <name type="scientific">Sporolactobacillus spathodeae</name>
    <dbReference type="NCBI Taxonomy" id="1465502"/>
    <lineage>
        <taxon>Bacteria</taxon>
        <taxon>Bacillati</taxon>
        <taxon>Bacillota</taxon>
        <taxon>Bacilli</taxon>
        <taxon>Bacillales</taxon>
        <taxon>Sporolactobacillaceae</taxon>
        <taxon>Sporolactobacillus</taxon>
    </lineage>
</organism>
<dbReference type="CDD" id="cd06173">
    <property type="entry name" value="MFS_MefA_like"/>
    <property type="match status" value="1"/>
</dbReference>
<dbReference type="PANTHER" id="PTHR23513">
    <property type="entry name" value="INTEGRAL MEMBRANE EFFLUX PROTEIN-RELATED"/>
    <property type="match status" value="1"/>
</dbReference>
<keyword evidence="5 6" id="KW-0472">Membrane</keyword>
<evidence type="ECO:0000256" key="1">
    <source>
        <dbReference type="ARBA" id="ARBA00004651"/>
    </source>
</evidence>